<dbReference type="GO" id="GO:0005634">
    <property type="term" value="C:nucleus"/>
    <property type="evidence" value="ECO:0007669"/>
    <property type="project" value="TreeGrafter"/>
</dbReference>
<dbReference type="OrthoDB" id="10039134at2759"/>
<keyword evidence="4" id="KW-1185">Reference proteome</keyword>
<dbReference type="InterPro" id="IPR011598">
    <property type="entry name" value="bHLH_dom"/>
</dbReference>
<dbReference type="GO" id="GO:0061564">
    <property type="term" value="P:axon development"/>
    <property type="evidence" value="ECO:0007669"/>
    <property type="project" value="TreeGrafter"/>
</dbReference>
<dbReference type="InterPro" id="IPR050359">
    <property type="entry name" value="bHLH_transcription_factors"/>
</dbReference>
<name>A0A6G0YV01_APHCR</name>
<dbReference type="SMART" id="SM00353">
    <property type="entry name" value="HLH"/>
    <property type="match status" value="1"/>
</dbReference>
<organism evidence="3 4">
    <name type="scientific">Aphis craccivora</name>
    <name type="common">Cowpea aphid</name>
    <dbReference type="NCBI Taxonomy" id="307492"/>
    <lineage>
        <taxon>Eukaryota</taxon>
        <taxon>Metazoa</taxon>
        <taxon>Ecdysozoa</taxon>
        <taxon>Arthropoda</taxon>
        <taxon>Hexapoda</taxon>
        <taxon>Insecta</taxon>
        <taxon>Pterygota</taxon>
        <taxon>Neoptera</taxon>
        <taxon>Paraneoptera</taxon>
        <taxon>Hemiptera</taxon>
        <taxon>Sternorrhyncha</taxon>
        <taxon>Aphidomorpha</taxon>
        <taxon>Aphidoidea</taxon>
        <taxon>Aphididae</taxon>
        <taxon>Aphidini</taxon>
        <taxon>Aphis</taxon>
        <taxon>Aphis</taxon>
    </lineage>
</organism>
<evidence type="ECO:0000256" key="1">
    <source>
        <dbReference type="SAM" id="MobiDB-lite"/>
    </source>
</evidence>
<dbReference type="SUPFAM" id="SSF47459">
    <property type="entry name" value="HLH, helix-loop-helix DNA-binding domain"/>
    <property type="match status" value="1"/>
</dbReference>
<gene>
    <name evidence="3" type="ORF">FWK35_00013228</name>
</gene>
<feature type="non-terminal residue" evidence="3">
    <location>
        <position position="1"/>
    </location>
</feature>
<feature type="domain" description="BHLH" evidence="2">
    <location>
        <begin position="162"/>
        <end position="214"/>
    </location>
</feature>
<dbReference type="GO" id="GO:0007423">
    <property type="term" value="P:sensory organ development"/>
    <property type="evidence" value="ECO:0007669"/>
    <property type="project" value="TreeGrafter"/>
</dbReference>
<reference evidence="3 4" key="1">
    <citation type="submission" date="2019-08" db="EMBL/GenBank/DDBJ databases">
        <title>Whole genome of Aphis craccivora.</title>
        <authorList>
            <person name="Voronova N.V."/>
            <person name="Shulinski R.S."/>
            <person name="Bandarenka Y.V."/>
            <person name="Zhorov D.G."/>
            <person name="Warner D."/>
        </authorList>
    </citation>
    <scope>NUCLEOTIDE SEQUENCE [LARGE SCALE GENOMIC DNA]</scope>
    <source>
        <strain evidence="3">180601</strain>
        <tissue evidence="3">Whole Body</tissue>
    </source>
</reference>
<feature type="compositionally biased region" description="Basic residues" evidence="1">
    <location>
        <begin position="114"/>
        <end position="123"/>
    </location>
</feature>
<feature type="region of interest" description="Disordered" evidence="1">
    <location>
        <begin position="68"/>
        <end position="148"/>
    </location>
</feature>
<dbReference type="PROSITE" id="PS50888">
    <property type="entry name" value="BHLH"/>
    <property type="match status" value="1"/>
</dbReference>
<dbReference type="GO" id="GO:0046983">
    <property type="term" value="F:protein dimerization activity"/>
    <property type="evidence" value="ECO:0007669"/>
    <property type="project" value="InterPro"/>
</dbReference>
<feature type="compositionally biased region" description="Polar residues" evidence="1">
    <location>
        <begin position="240"/>
        <end position="268"/>
    </location>
</feature>
<comment type="caution">
    <text evidence="3">The sequence shown here is derived from an EMBL/GenBank/DDBJ whole genome shotgun (WGS) entry which is preliminary data.</text>
</comment>
<feature type="compositionally biased region" description="Basic residues" evidence="1">
    <location>
        <begin position="138"/>
        <end position="147"/>
    </location>
</feature>
<dbReference type="Gene3D" id="4.10.280.10">
    <property type="entry name" value="Helix-loop-helix DNA-binding domain"/>
    <property type="match status" value="1"/>
</dbReference>
<evidence type="ECO:0000259" key="2">
    <source>
        <dbReference type="PROSITE" id="PS50888"/>
    </source>
</evidence>
<dbReference type="InterPro" id="IPR036638">
    <property type="entry name" value="HLH_DNA-bd_sf"/>
</dbReference>
<feature type="region of interest" description="Disordered" evidence="1">
    <location>
        <begin position="228"/>
        <end position="268"/>
    </location>
</feature>
<protein>
    <submittedName>
        <fullName evidence="3">Neurogenic differentiation factor 1-like isoform X1</fullName>
    </submittedName>
</protein>
<feature type="compositionally biased region" description="Basic and acidic residues" evidence="1">
    <location>
        <begin position="100"/>
        <end position="113"/>
    </location>
</feature>
<evidence type="ECO:0000313" key="3">
    <source>
        <dbReference type="EMBL" id="KAF0761790.1"/>
    </source>
</evidence>
<proteinExistence type="predicted"/>
<dbReference type="GO" id="GO:0045944">
    <property type="term" value="P:positive regulation of transcription by RNA polymerase II"/>
    <property type="evidence" value="ECO:0007669"/>
    <property type="project" value="TreeGrafter"/>
</dbReference>
<dbReference type="GO" id="GO:0070888">
    <property type="term" value="F:E-box binding"/>
    <property type="evidence" value="ECO:0007669"/>
    <property type="project" value="TreeGrafter"/>
</dbReference>
<sequence>SLHLLQLSNISIRYLGIGSKGKAFKIGRIISRPFLNRKNQTYLISMPGSDLQSEEDMLDGLQLRGRSFEVSTDHSRSPSTEDGSFYHPDNNNVSEDDEENVKSDSESSDEKSRRPVAGKRKRQASIDEDDGDEPIAPKTRKCRRSIRQRQSVEVLTAKDRNMRRLESNERERLRMHSLNDAFEKLREVVPHVKMGRKLSKLETLTLAKNYIMALTNVICEMRGEQKPFTFDDPDQAENDYASSNDGGFESGNSTKTTSNLEQELLSSD</sequence>
<dbReference type="EMBL" id="VUJU01002299">
    <property type="protein sequence ID" value="KAF0761790.1"/>
    <property type="molecule type" value="Genomic_DNA"/>
</dbReference>
<dbReference type="CDD" id="cd19712">
    <property type="entry name" value="bHLH_TS_dimmed_like"/>
    <property type="match status" value="1"/>
</dbReference>
<dbReference type="Pfam" id="PF00010">
    <property type="entry name" value="HLH"/>
    <property type="match status" value="1"/>
</dbReference>
<evidence type="ECO:0000313" key="4">
    <source>
        <dbReference type="Proteomes" id="UP000478052"/>
    </source>
</evidence>
<dbReference type="GO" id="GO:0000981">
    <property type="term" value="F:DNA-binding transcription factor activity, RNA polymerase II-specific"/>
    <property type="evidence" value="ECO:0007669"/>
    <property type="project" value="TreeGrafter"/>
</dbReference>
<dbReference type="Proteomes" id="UP000478052">
    <property type="component" value="Unassembled WGS sequence"/>
</dbReference>
<accession>A0A6G0YV01</accession>
<dbReference type="PANTHER" id="PTHR19290">
    <property type="entry name" value="BASIC HELIX-LOOP-HELIX PROTEIN NEUROGENIN-RELATED"/>
    <property type="match status" value="1"/>
</dbReference>
<dbReference type="PANTHER" id="PTHR19290:SF167">
    <property type="entry name" value="PROTEIN DIMMED"/>
    <property type="match status" value="1"/>
</dbReference>
<dbReference type="AlphaFoldDB" id="A0A6G0YV01"/>